<evidence type="ECO:0000256" key="1">
    <source>
        <dbReference type="ARBA" id="ARBA00023125"/>
    </source>
</evidence>
<dbReference type="CDD" id="cd00093">
    <property type="entry name" value="HTH_XRE"/>
    <property type="match status" value="1"/>
</dbReference>
<accession>A0A3G1KZ57</accession>
<dbReference type="PANTHER" id="PTHR46797">
    <property type="entry name" value="HTH-TYPE TRANSCRIPTIONAL REGULATOR"/>
    <property type="match status" value="1"/>
</dbReference>
<dbReference type="Gene3D" id="1.10.260.40">
    <property type="entry name" value="lambda repressor-like DNA-binding domains"/>
    <property type="match status" value="1"/>
</dbReference>
<dbReference type="SUPFAM" id="SSF47413">
    <property type="entry name" value="lambda repressor-like DNA-binding domains"/>
    <property type="match status" value="1"/>
</dbReference>
<feature type="domain" description="HTH cro/C1-type" evidence="2">
    <location>
        <begin position="12"/>
        <end position="66"/>
    </location>
</feature>
<dbReference type="SUPFAM" id="SSF51182">
    <property type="entry name" value="RmlC-like cupins"/>
    <property type="match status" value="1"/>
</dbReference>
<dbReference type="Gene3D" id="2.60.120.10">
    <property type="entry name" value="Jelly Rolls"/>
    <property type="match status" value="1"/>
</dbReference>
<dbReference type="PANTHER" id="PTHR46797:SF2">
    <property type="entry name" value="TRANSCRIPTIONAL REGULATOR"/>
    <property type="match status" value="1"/>
</dbReference>
<keyword evidence="1" id="KW-0238">DNA-binding</keyword>
<dbReference type="EMBL" id="CP017634">
    <property type="protein sequence ID" value="ATW27772.1"/>
    <property type="molecule type" value="Genomic_DNA"/>
</dbReference>
<evidence type="ECO:0000313" key="4">
    <source>
        <dbReference type="Proteomes" id="UP000323521"/>
    </source>
</evidence>
<dbReference type="InterPro" id="IPR014710">
    <property type="entry name" value="RmlC-like_jellyroll"/>
</dbReference>
<name>A0A3G1KZ57_FORW1</name>
<evidence type="ECO:0000313" key="3">
    <source>
        <dbReference type="EMBL" id="ATW27772.1"/>
    </source>
</evidence>
<dbReference type="Proteomes" id="UP000323521">
    <property type="component" value="Chromosome"/>
</dbReference>
<evidence type="ECO:0000259" key="2">
    <source>
        <dbReference type="PROSITE" id="PS50943"/>
    </source>
</evidence>
<dbReference type="GO" id="GO:0003700">
    <property type="term" value="F:DNA-binding transcription factor activity"/>
    <property type="evidence" value="ECO:0007669"/>
    <property type="project" value="TreeGrafter"/>
</dbReference>
<gene>
    <name evidence="3" type="ORF">DCMF_26165</name>
</gene>
<proteinExistence type="predicted"/>
<dbReference type="InterPro" id="IPR001387">
    <property type="entry name" value="Cro/C1-type_HTH"/>
</dbReference>
<sequence>MQDRIRNVGVKIRQIRLEKKMTLKEISDATNLSLSLISMIERGEANPSIGSLIAISDALQVAAGELFDDEQSAVFQPVIRKREQAVLHTSEGVSRRILVLDEKSQIQMAENTYEPGTASAEVTTRHRGKEFGVLIEGSLQIEIDNEVYTLESGDAIYYDSHHPHRFINSSQNRSKTIWVNIFSE</sequence>
<dbReference type="Pfam" id="PF07883">
    <property type="entry name" value="Cupin_2"/>
    <property type="match status" value="1"/>
</dbReference>
<dbReference type="InterPro" id="IPR013096">
    <property type="entry name" value="Cupin_2"/>
</dbReference>
<dbReference type="InterPro" id="IPR010982">
    <property type="entry name" value="Lambda_DNA-bd_dom_sf"/>
</dbReference>
<dbReference type="CDD" id="cd02209">
    <property type="entry name" value="cupin_XRE_C"/>
    <property type="match status" value="1"/>
</dbReference>
<dbReference type="InterPro" id="IPR050807">
    <property type="entry name" value="TransReg_Diox_bact_type"/>
</dbReference>
<dbReference type="SMART" id="SM00530">
    <property type="entry name" value="HTH_XRE"/>
    <property type="match status" value="1"/>
</dbReference>
<dbReference type="AlphaFoldDB" id="A0A3G1KZ57"/>
<reference evidence="3 4" key="1">
    <citation type="submission" date="2016-10" db="EMBL/GenBank/DDBJ databases">
        <title>Complete Genome Sequence of Peptococcaceae strain DCMF.</title>
        <authorList>
            <person name="Edwards R.J."/>
            <person name="Holland S.I."/>
            <person name="Deshpande N.P."/>
            <person name="Wong Y.K."/>
            <person name="Ertan H."/>
            <person name="Manefield M."/>
            <person name="Russell T.L."/>
            <person name="Lee M.J."/>
        </authorList>
    </citation>
    <scope>NUCLEOTIDE SEQUENCE [LARGE SCALE GENOMIC DNA]</scope>
    <source>
        <strain evidence="3 4">DCMF</strain>
    </source>
</reference>
<dbReference type="RefSeq" id="WP_148137156.1">
    <property type="nucleotide sequence ID" value="NZ_CP017634.1"/>
</dbReference>
<protein>
    <recommendedName>
        <fullName evidence="2">HTH cro/C1-type domain-containing protein</fullName>
    </recommendedName>
</protein>
<dbReference type="PROSITE" id="PS50943">
    <property type="entry name" value="HTH_CROC1"/>
    <property type="match status" value="1"/>
</dbReference>
<dbReference type="OrthoDB" id="9814553at2"/>
<dbReference type="Pfam" id="PF01381">
    <property type="entry name" value="HTH_3"/>
    <property type="match status" value="1"/>
</dbReference>
<dbReference type="GO" id="GO:0005829">
    <property type="term" value="C:cytosol"/>
    <property type="evidence" value="ECO:0007669"/>
    <property type="project" value="TreeGrafter"/>
</dbReference>
<organism evidence="3 4">
    <name type="scientific">Formimonas warabiya</name>
    <dbReference type="NCBI Taxonomy" id="1761012"/>
    <lineage>
        <taxon>Bacteria</taxon>
        <taxon>Bacillati</taxon>
        <taxon>Bacillota</taxon>
        <taxon>Clostridia</taxon>
        <taxon>Eubacteriales</taxon>
        <taxon>Peptococcaceae</taxon>
        <taxon>Candidatus Formimonas</taxon>
    </lineage>
</organism>
<keyword evidence="4" id="KW-1185">Reference proteome</keyword>
<dbReference type="GO" id="GO:0003677">
    <property type="term" value="F:DNA binding"/>
    <property type="evidence" value="ECO:0007669"/>
    <property type="project" value="UniProtKB-KW"/>
</dbReference>
<dbReference type="InterPro" id="IPR011051">
    <property type="entry name" value="RmlC_Cupin_sf"/>
</dbReference>
<dbReference type="KEGG" id="fwa:DCMF_26165"/>